<feature type="domain" description="Polysaccharide biosynthesis protein CapD-like" evidence="9">
    <location>
        <begin position="1"/>
        <end position="72"/>
    </location>
</feature>
<dbReference type="InterPro" id="IPR011994">
    <property type="entry name" value="Cytidylate_kinase_dom"/>
</dbReference>
<accession>A0A7R8ZT56</accession>
<dbReference type="GO" id="GO:0036431">
    <property type="term" value="F:dCMP kinase activity"/>
    <property type="evidence" value="ECO:0007669"/>
    <property type="project" value="InterPro"/>
</dbReference>
<evidence type="ECO:0000259" key="8">
    <source>
        <dbReference type="Pfam" id="PF02224"/>
    </source>
</evidence>
<dbReference type="OrthoDB" id="10263145at2759"/>
<keyword evidence="2" id="KW-0808">Transferase</keyword>
<dbReference type="EC" id="2.7.4.25" evidence="1"/>
<dbReference type="InterPro" id="IPR003869">
    <property type="entry name" value="Polysac_CapD-like"/>
</dbReference>
<dbReference type="AlphaFoldDB" id="A0A7R8ZT56"/>
<evidence type="ECO:0000259" key="9">
    <source>
        <dbReference type="Pfam" id="PF02719"/>
    </source>
</evidence>
<keyword evidence="5" id="KW-0067">ATP-binding</keyword>
<evidence type="ECO:0000256" key="6">
    <source>
        <dbReference type="ARBA" id="ARBA00047615"/>
    </source>
</evidence>
<evidence type="ECO:0000256" key="3">
    <source>
        <dbReference type="ARBA" id="ARBA00022741"/>
    </source>
</evidence>
<dbReference type="Gene3D" id="3.40.50.720">
    <property type="entry name" value="NAD(P)-binding Rossmann-like Domain"/>
    <property type="match status" value="1"/>
</dbReference>
<evidence type="ECO:0000256" key="5">
    <source>
        <dbReference type="ARBA" id="ARBA00022840"/>
    </source>
</evidence>
<name>A0A7R8ZT56_9CRUS</name>
<dbReference type="InterPro" id="IPR027417">
    <property type="entry name" value="P-loop_NTPase"/>
</dbReference>
<keyword evidence="3" id="KW-0547">Nucleotide-binding</keyword>
<proteinExistence type="predicted"/>
<sequence length="326" mass="36268">MTIPEACQLVQEAGAMGKGGEIFIFDMGESVKIYDLAKKMIRLSGLRFPEDIDIQIVGLRPGEKIYEELLADGYISFPVIGRVKLAGLSREEAASVLEGKLSYYLKNPTVTMRIKNMKFTVLGEVNKPGAYTINGERVTLLEALGMAGDLKLTGDTQDPKELIQKMPKQNLDILNAGPIPPNPTELIGNGRFNELLDKLENEYDYILIDTAPMQREIGQKGGVVMDGRDIGTTVFPHADVKIFLRANAKERAERRYKELIENGHQVELQKVIENIEERDFLDATRTVSPLTQADDALVIDNTKLSKDETFEKALSLILAKANSIEK</sequence>
<dbReference type="Gene3D" id="3.10.560.10">
    <property type="entry name" value="Outer membrane lipoprotein wza domain like"/>
    <property type="match status" value="1"/>
</dbReference>
<comment type="catalytic activity">
    <reaction evidence="6">
        <text>dCMP + ATP = dCDP + ADP</text>
        <dbReference type="Rhea" id="RHEA:25094"/>
        <dbReference type="ChEBI" id="CHEBI:30616"/>
        <dbReference type="ChEBI" id="CHEBI:57566"/>
        <dbReference type="ChEBI" id="CHEBI:58593"/>
        <dbReference type="ChEBI" id="CHEBI:456216"/>
        <dbReference type="EC" id="2.7.4.25"/>
    </reaction>
</comment>
<dbReference type="GO" id="GO:0006139">
    <property type="term" value="P:nucleobase-containing compound metabolic process"/>
    <property type="evidence" value="ECO:0007669"/>
    <property type="project" value="InterPro"/>
</dbReference>
<feature type="non-terminal residue" evidence="10">
    <location>
        <position position="326"/>
    </location>
</feature>
<dbReference type="EMBL" id="OB666286">
    <property type="protein sequence ID" value="CAD7233455.1"/>
    <property type="molecule type" value="Genomic_DNA"/>
</dbReference>
<evidence type="ECO:0000256" key="1">
    <source>
        <dbReference type="ARBA" id="ARBA00012906"/>
    </source>
</evidence>
<evidence type="ECO:0000256" key="7">
    <source>
        <dbReference type="ARBA" id="ARBA00048478"/>
    </source>
</evidence>
<organism evidence="10">
    <name type="scientific">Cyprideis torosa</name>
    <dbReference type="NCBI Taxonomy" id="163714"/>
    <lineage>
        <taxon>Eukaryota</taxon>
        <taxon>Metazoa</taxon>
        <taxon>Ecdysozoa</taxon>
        <taxon>Arthropoda</taxon>
        <taxon>Crustacea</taxon>
        <taxon>Oligostraca</taxon>
        <taxon>Ostracoda</taxon>
        <taxon>Podocopa</taxon>
        <taxon>Podocopida</taxon>
        <taxon>Cytherocopina</taxon>
        <taxon>Cytheroidea</taxon>
        <taxon>Cytherideidae</taxon>
        <taxon>Cyprideis</taxon>
    </lineage>
</organism>
<comment type="catalytic activity">
    <reaction evidence="7">
        <text>CMP + ATP = CDP + ADP</text>
        <dbReference type="Rhea" id="RHEA:11600"/>
        <dbReference type="ChEBI" id="CHEBI:30616"/>
        <dbReference type="ChEBI" id="CHEBI:58069"/>
        <dbReference type="ChEBI" id="CHEBI:60377"/>
        <dbReference type="ChEBI" id="CHEBI:456216"/>
        <dbReference type="EC" id="2.7.4.25"/>
    </reaction>
</comment>
<dbReference type="InterPro" id="IPR051203">
    <property type="entry name" value="Polysaccharide_Synthase-Rel"/>
</dbReference>
<dbReference type="PANTHER" id="PTHR43318">
    <property type="entry name" value="UDP-N-ACETYLGLUCOSAMINE 4,6-DEHYDRATASE"/>
    <property type="match status" value="1"/>
</dbReference>
<evidence type="ECO:0000256" key="4">
    <source>
        <dbReference type="ARBA" id="ARBA00022777"/>
    </source>
</evidence>
<evidence type="ECO:0000256" key="2">
    <source>
        <dbReference type="ARBA" id="ARBA00022679"/>
    </source>
</evidence>
<dbReference type="CDD" id="cd02020">
    <property type="entry name" value="CMPK"/>
    <property type="match status" value="1"/>
</dbReference>
<evidence type="ECO:0000313" key="10">
    <source>
        <dbReference type="EMBL" id="CAD7233455.1"/>
    </source>
</evidence>
<protein>
    <recommendedName>
        <fullName evidence="1">(d)CMP kinase</fullName>
        <ecNumber evidence="1">2.7.4.25</ecNumber>
    </recommendedName>
</protein>
<feature type="domain" description="Cytidylate kinase" evidence="8">
    <location>
        <begin position="213"/>
        <end position="317"/>
    </location>
</feature>
<dbReference type="Pfam" id="PF02224">
    <property type="entry name" value="Cytidylate_kin"/>
    <property type="match status" value="1"/>
</dbReference>
<dbReference type="Pfam" id="PF02719">
    <property type="entry name" value="Polysacc_synt_2"/>
    <property type="match status" value="1"/>
</dbReference>
<reference evidence="10" key="1">
    <citation type="submission" date="2020-11" db="EMBL/GenBank/DDBJ databases">
        <authorList>
            <person name="Tran Van P."/>
        </authorList>
    </citation>
    <scope>NUCLEOTIDE SEQUENCE</scope>
</reference>
<dbReference type="Gene3D" id="3.40.50.300">
    <property type="entry name" value="P-loop containing nucleotide triphosphate hydrolases"/>
    <property type="match status" value="1"/>
</dbReference>
<dbReference type="PANTHER" id="PTHR43318:SF1">
    <property type="entry name" value="POLYSACCHARIDE BIOSYNTHESIS PROTEIN EPSC-RELATED"/>
    <property type="match status" value="1"/>
</dbReference>
<gene>
    <name evidence="10" type="ORF">CTOB1V02_LOCUS11277</name>
</gene>
<dbReference type="SUPFAM" id="SSF52540">
    <property type="entry name" value="P-loop containing nucleoside triphosphate hydrolases"/>
    <property type="match status" value="1"/>
</dbReference>
<keyword evidence="4" id="KW-0418">Kinase</keyword>
<dbReference type="GO" id="GO:0005524">
    <property type="term" value="F:ATP binding"/>
    <property type="evidence" value="ECO:0007669"/>
    <property type="project" value="UniProtKB-KW"/>
</dbReference>